<dbReference type="Proteomes" id="UP000199701">
    <property type="component" value="Unassembled WGS sequence"/>
</dbReference>
<evidence type="ECO:0000256" key="2">
    <source>
        <dbReference type="ARBA" id="ARBA00022679"/>
    </source>
</evidence>
<sequence length="233" mass="25254">MIENIFKKIQTLDKAMEHIQDGVTLMVGGFGGVGAPPLLCKGILDKNVRDITLISNDASFPNVGVGPIVCNGQVKKMITTHIGSNPFAGKRMNDKLMEVTFIPQGTFCEQIRAGAMGLGGVLIDTGIDTIIAEGYEKYKLNNKDYMIAPAITAEVAIIYAKKADTYGNLVYDKTARCSNPIMAAACDYVIVQADEIVALGELDPEEIITSGIYVDMIISGKGGEWKWAWEKKN</sequence>
<dbReference type="PROSITE" id="PS01273">
    <property type="entry name" value="COA_TRANSF_1"/>
    <property type="match status" value="1"/>
</dbReference>
<accession>A0A1I0RSZ3</accession>
<dbReference type="InterPro" id="IPR004163">
    <property type="entry name" value="CoA_transf_BS"/>
</dbReference>
<dbReference type="NCBIfam" id="TIGR02429">
    <property type="entry name" value="pcaI_scoA_fam"/>
    <property type="match status" value="1"/>
</dbReference>
<keyword evidence="2 3" id="KW-0808">Transferase</keyword>
<dbReference type="InterPro" id="IPR004165">
    <property type="entry name" value="CoA_trans_fam_I"/>
</dbReference>
<dbReference type="SMART" id="SM00882">
    <property type="entry name" value="CoA_trans"/>
    <property type="match status" value="1"/>
</dbReference>
<dbReference type="InterPro" id="IPR012792">
    <property type="entry name" value="3-oxoacid_CoA-transf_A"/>
</dbReference>
<dbReference type="Pfam" id="PF01144">
    <property type="entry name" value="CoA_trans"/>
    <property type="match status" value="1"/>
</dbReference>
<dbReference type="RefSeq" id="WP_170841501.1">
    <property type="nucleotide sequence ID" value="NZ_FOJI01000022.1"/>
</dbReference>
<dbReference type="STRING" id="99656.SAMN05421659_12256"/>
<organism evidence="3 4">
    <name type="scientific">[Clostridium] fimetarium</name>
    <dbReference type="NCBI Taxonomy" id="99656"/>
    <lineage>
        <taxon>Bacteria</taxon>
        <taxon>Bacillati</taxon>
        <taxon>Bacillota</taxon>
        <taxon>Clostridia</taxon>
        <taxon>Lachnospirales</taxon>
        <taxon>Lachnospiraceae</taxon>
    </lineage>
</organism>
<dbReference type="AlphaFoldDB" id="A0A1I0RSZ3"/>
<proteinExistence type="inferred from homology"/>
<protein>
    <submittedName>
        <fullName evidence="3">Acetate CoA/acetoacetate CoA-transferase alpha subunit</fullName>
    </submittedName>
</protein>
<name>A0A1I0RSZ3_9FIRM</name>
<dbReference type="GO" id="GO:0008410">
    <property type="term" value="F:CoA-transferase activity"/>
    <property type="evidence" value="ECO:0007669"/>
    <property type="project" value="InterPro"/>
</dbReference>
<dbReference type="EMBL" id="FOJI01000022">
    <property type="protein sequence ID" value="SEW44496.1"/>
    <property type="molecule type" value="Genomic_DNA"/>
</dbReference>
<evidence type="ECO:0000313" key="3">
    <source>
        <dbReference type="EMBL" id="SEW44496.1"/>
    </source>
</evidence>
<dbReference type="Gene3D" id="3.40.1080.10">
    <property type="entry name" value="Glutaconate Coenzyme A-transferase"/>
    <property type="match status" value="1"/>
</dbReference>
<dbReference type="PANTHER" id="PTHR13707:SF60">
    <property type="entry name" value="ACETATE COA-TRANSFERASE SUBUNIT ALPHA"/>
    <property type="match status" value="1"/>
</dbReference>
<keyword evidence="4" id="KW-1185">Reference proteome</keyword>
<evidence type="ECO:0000313" key="4">
    <source>
        <dbReference type="Proteomes" id="UP000199701"/>
    </source>
</evidence>
<dbReference type="PANTHER" id="PTHR13707">
    <property type="entry name" value="KETOACID-COENZYME A TRANSFERASE"/>
    <property type="match status" value="1"/>
</dbReference>
<comment type="similarity">
    <text evidence="1">Belongs to the 3-oxoacid CoA-transferase subunit A family.</text>
</comment>
<dbReference type="InterPro" id="IPR037171">
    <property type="entry name" value="NagB/RpiA_transferase-like"/>
</dbReference>
<evidence type="ECO:0000256" key="1">
    <source>
        <dbReference type="ARBA" id="ARBA00005612"/>
    </source>
</evidence>
<reference evidence="3 4" key="1">
    <citation type="submission" date="2016-10" db="EMBL/GenBank/DDBJ databases">
        <authorList>
            <person name="de Groot N.N."/>
        </authorList>
    </citation>
    <scope>NUCLEOTIDE SEQUENCE [LARGE SCALE GENOMIC DNA]</scope>
    <source>
        <strain evidence="3 4">DSM 9179</strain>
    </source>
</reference>
<gene>
    <name evidence="3" type="ORF">SAMN05421659_12256</name>
</gene>
<dbReference type="SUPFAM" id="SSF100950">
    <property type="entry name" value="NagB/RpiA/CoA transferase-like"/>
    <property type="match status" value="1"/>
</dbReference>